<proteinExistence type="predicted"/>
<accession>A0A498K5W2</accession>
<evidence type="ECO:0000313" key="2">
    <source>
        <dbReference type="EMBL" id="RXI02788.1"/>
    </source>
</evidence>
<organism evidence="2 3">
    <name type="scientific">Malus domestica</name>
    <name type="common">Apple</name>
    <name type="synonym">Pyrus malus</name>
    <dbReference type="NCBI Taxonomy" id="3750"/>
    <lineage>
        <taxon>Eukaryota</taxon>
        <taxon>Viridiplantae</taxon>
        <taxon>Streptophyta</taxon>
        <taxon>Embryophyta</taxon>
        <taxon>Tracheophyta</taxon>
        <taxon>Spermatophyta</taxon>
        <taxon>Magnoliopsida</taxon>
        <taxon>eudicotyledons</taxon>
        <taxon>Gunneridae</taxon>
        <taxon>Pentapetalae</taxon>
        <taxon>rosids</taxon>
        <taxon>fabids</taxon>
        <taxon>Rosales</taxon>
        <taxon>Rosaceae</taxon>
        <taxon>Amygdaloideae</taxon>
        <taxon>Maleae</taxon>
        <taxon>Malus</taxon>
    </lineage>
</organism>
<comment type="caution">
    <text evidence="2">The sequence shown here is derived from an EMBL/GenBank/DDBJ whole genome shotgun (WGS) entry which is preliminary data.</text>
</comment>
<gene>
    <name evidence="2" type="ORF">DVH24_002866</name>
</gene>
<evidence type="ECO:0000259" key="1">
    <source>
        <dbReference type="Pfam" id="PF19331"/>
    </source>
</evidence>
<name>A0A498K5W2_MALDO</name>
<reference evidence="2 3" key="1">
    <citation type="submission" date="2018-10" db="EMBL/GenBank/DDBJ databases">
        <title>A high-quality apple genome assembly.</title>
        <authorList>
            <person name="Hu J."/>
        </authorList>
    </citation>
    <scope>NUCLEOTIDE SEQUENCE [LARGE SCALE GENOMIC DNA]</scope>
    <source>
        <strain evidence="3">cv. HFTH1</strain>
        <tissue evidence="2">Young leaf</tissue>
    </source>
</reference>
<sequence>MGMFYIYMKEIAAVHHCERHTTEPEWENEYDSTGSKLLKVSTTYKPDGSFLIEETEKDSSQCVKVEATCIGNHDLRVEADGVITDVRLAVYSKDQTKHIHIWHGLHHHHFKQKIGLELSDEDDLEHKP</sequence>
<dbReference type="Pfam" id="PF19331">
    <property type="entry name" value="MCCA_BT"/>
    <property type="match status" value="1"/>
</dbReference>
<dbReference type="AlphaFoldDB" id="A0A498K5W2"/>
<dbReference type="STRING" id="3750.A0A498K5W2"/>
<keyword evidence="3" id="KW-1185">Reference proteome</keyword>
<evidence type="ECO:0000313" key="3">
    <source>
        <dbReference type="Proteomes" id="UP000290289"/>
    </source>
</evidence>
<protein>
    <recommendedName>
        <fullName evidence="1">Methylcrotonoyl-CoA carboxylase subunit alpha BT domain-containing protein</fullName>
    </recommendedName>
</protein>
<feature type="domain" description="Methylcrotonoyl-CoA carboxylase subunit alpha BT" evidence="1">
    <location>
        <begin position="13"/>
        <end position="127"/>
    </location>
</feature>
<dbReference type="EMBL" id="RDQH01000329">
    <property type="protein sequence ID" value="RXI02788.1"/>
    <property type="molecule type" value="Genomic_DNA"/>
</dbReference>
<dbReference type="Proteomes" id="UP000290289">
    <property type="component" value="Chromosome 3"/>
</dbReference>
<dbReference type="InterPro" id="IPR045774">
    <property type="entry name" value="MCCA_BT_dom"/>
</dbReference>